<gene>
    <name evidence="1" type="ORF">CNECB9_1710004</name>
</gene>
<evidence type="ECO:0000313" key="1">
    <source>
        <dbReference type="EMBL" id="SCU74315.1"/>
    </source>
</evidence>
<proteinExistence type="predicted"/>
<sequence>MSVDTMGKHLRTWRHLMLACGVAAVAACGDDHAPEVSGTAAVGAALAGATVQLRDAQGQVRNATTDARGAFRLAEVPGGALMVRCEGGLAQGEPNRQRLHGLVQGGRTVNCTPLTELALWKLLGGPPGQVFDSFGQGPARDLSADAMAAAEAAVLAALAAGAGVDIDPAAAPRRWHDTPLEAGNASDPHDAALDALRDAIADQASMDFMGEMVVRGVCVADGTCG</sequence>
<accession>A0A1K0IBX1</accession>
<name>A0A1K0IBX1_CUPNE</name>
<dbReference type="EMBL" id="FMSH01000081">
    <property type="protein sequence ID" value="SCU74315.1"/>
    <property type="molecule type" value="Genomic_DNA"/>
</dbReference>
<organism evidence="1">
    <name type="scientific">Cupriavidus necator</name>
    <name type="common">Alcaligenes eutrophus</name>
    <name type="synonym">Ralstonia eutropha</name>
    <dbReference type="NCBI Taxonomy" id="106590"/>
    <lineage>
        <taxon>Bacteria</taxon>
        <taxon>Pseudomonadati</taxon>
        <taxon>Pseudomonadota</taxon>
        <taxon>Betaproteobacteria</taxon>
        <taxon>Burkholderiales</taxon>
        <taxon>Burkholderiaceae</taxon>
        <taxon>Cupriavidus</taxon>
    </lineage>
</organism>
<reference evidence="1" key="1">
    <citation type="submission" date="2016-09" db="EMBL/GenBank/DDBJ databases">
        <authorList>
            <person name="Capua I."/>
            <person name="De Benedictis P."/>
            <person name="Joannis T."/>
            <person name="Lombin L.H."/>
            <person name="Cattoli G."/>
        </authorList>
    </citation>
    <scope>NUCLEOTIDE SEQUENCE</scope>
    <source>
        <strain evidence="1">B9</strain>
    </source>
</reference>
<dbReference type="AlphaFoldDB" id="A0A1K0IBX1"/>
<protein>
    <submittedName>
        <fullName evidence="1">Uncharacterized protein</fullName>
    </submittedName>
</protein>
<dbReference type="SUPFAM" id="SSF49478">
    <property type="entry name" value="Cna protein B-type domain"/>
    <property type="match status" value="1"/>
</dbReference>